<dbReference type="Proteomes" id="UP000688947">
    <property type="component" value="Unassembled WGS sequence"/>
</dbReference>
<accession>A0A8T1TMI0</accession>
<evidence type="ECO:0000313" key="2">
    <source>
        <dbReference type="Proteomes" id="UP000688947"/>
    </source>
</evidence>
<protein>
    <submittedName>
        <fullName evidence="1">Uncharacterized protein</fullName>
    </submittedName>
</protein>
<gene>
    <name evidence="1" type="ORF">JG687_00019289</name>
</gene>
<dbReference type="OrthoDB" id="10553998at2759"/>
<comment type="caution">
    <text evidence="1">The sequence shown here is derived from an EMBL/GenBank/DDBJ whole genome shotgun (WGS) entry which is preliminary data.</text>
</comment>
<sequence length="89" mass="9287">TYAKVIISRASGPPSPNPPPPPPAVRFARGIKKGCPGECSARLAEDLSARPANANTARPCIADTLRGLALATLARLSWSEALSCLVYCI</sequence>
<reference evidence="1" key="1">
    <citation type="submission" date="2021-01" db="EMBL/GenBank/DDBJ databases">
        <title>Phytophthora aleatoria, a newly-described species from Pinus radiata is distinct from Phytophthora cactorum isolates based on comparative genomics.</title>
        <authorList>
            <person name="Mcdougal R."/>
            <person name="Panda P."/>
            <person name="Williams N."/>
            <person name="Studholme D.J."/>
        </authorList>
    </citation>
    <scope>NUCLEOTIDE SEQUENCE</scope>
    <source>
        <strain evidence="1">NZFS 3830</strain>
    </source>
</reference>
<dbReference type="EMBL" id="JAENGZ010003173">
    <property type="protein sequence ID" value="KAG6942039.1"/>
    <property type="molecule type" value="Genomic_DNA"/>
</dbReference>
<organism evidence="1 2">
    <name type="scientific">Phytophthora cactorum</name>
    <dbReference type="NCBI Taxonomy" id="29920"/>
    <lineage>
        <taxon>Eukaryota</taxon>
        <taxon>Sar</taxon>
        <taxon>Stramenopiles</taxon>
        <taxon>Oomycota</taxon>
        <taxon>Peronosporomycetes</taxon>
        <taxon>Peronosporales</taxon>
        <taxon>Peronosporaceae</taxon>
        <taxon>Phytophthora</taxon>
    </lineage>
</organism>
<feature type="non-terminal residue" evidence="1">
    <location>
        <position position="1"/>
    </location>
</feature>
<proteinExistence type="predicted"/>
<name>A0A8T1TMI0_9STRA</name>
<dbReference type="AlphaFoldDB" id="A0A8T1TMI0"/>
<evidence type="ECO:0000313" key="1">
    <source>
        <dbReference type="EMBL" id="KAG6942039.1"/>
    </source>
</evidence>